<name>D4XWE2_9BACT</name>
<evidence type="ECO:0000256" key="7">
    <source>
        <dbReference type="ARBA" id="ARBA00022741"/>
    </source>
</evidence>
<evidence type="ECO:0000256" key="4">
    <source>
        <dbReference type="ARBA" id="ARBA00022490"/>
    </source>
</evidence>
<comment type="subcellular location">
    <subcellularLocation>
        <location evidence="1">Cytoplasm</location>
    </subcellularLocation>
</comment>
<dbReference type="PANTHER" id="PTHR33540">
    <property type="entry name" value="TRNA THREONYLCARBAMOYLADENOSINE BIOSYNTHESIS PROTEIN TSAE"/>
    <property type="match status" value="1"/>
</dbReference>
<sequence>MEIYLIILFLNKYIITNMLKNQEIVCKNLDELKLFAKQFLPVIKKHQFLLMNGDLGAGKTALVKELGLLIGIKENINSPSFNYMKNYEGLVHIDLYSYKGDLEEFEDFFEDNIVAIEWANLSNYNFKNFIKMNVTLKDDLHVYKIVEVK</sequence>
<keyword evidence="9" id="KW-0460">Magnesium</keyword>
<keyword evidence="4" id="KW-0963">Cytoplasm</keyword>
<accession>D4XWE2</accession>
<dbReference type="PANTHER" id="PTHR33540:SF2">
    <property type="entry name" value="TRNA THREONYLCARBAMOYLADENOSINE BIOSYNTHESIS PROTEIN TSAE"/>
    <property type="match status" value="1"/>
</dbReference>
<dbReference type="GO" id="GO:0002949">
    <property type="term" value="P:tRNA threonylcarbamoyladenosine modification"/>
    <property type="evidence" value="ECO:0007669"/>
    <property type="project" value="InterPro"/>
</dbReference>
<dbReference type="InterPro" id="IPR027417">
    <property type="entry name" value="P-loop_NTPase"/>
</dbReference>
<dbReference type="NCBIfam" id="TIGR00150">
    <property type="entry name" value="T6A_YjeE"/>
    <property type="match status" value="1"/>
</dbReference>
<evidence type="ECO:0000256" key="3">
    <source>
        <dbReference type="ARBA" id="ARBA00019010"/>
    </source>
</evidence>
<dbReference type="STRING" id="747682.MALL_0488"/>
<dbReference type="eggNOG" id="COG0802">
    <property type="taxonomic scope" value="Bacteria"/>
</dbReference>
<dbReference type="GO" id="GO:0046872">
    <property type="term" value="F:metal ion binding"/>
    <property type="evidence" value="ECO:0007669"/>
    <property type="project" value="UniProtKB-KW"/>
</dbReference>
<gene>
    <name evidence="11" type="ORF">MALL_0488</name>
</gene>
<dbReference type="SUPFAM" id="SSF52540">
    <property type="entry name" value="P-loop containing nucleoside triphosphate hydrolases"/>
    <property type="match status" value="1"/>
</dbReference>
<comment type="similarity">
    <text evidence="2">Belongs to the TsaE family.</text>
</comment>
<evidence type="ECO:0000256" key="10">
    <source>
        <dbReference type="ARBA" id="ARBA00032441"/>
    </source>
</evidence>
<evidence type="ECO:0000256" key="1">
    <source>
        <dbReference type="ARBA" id="ARBA00004496"/>
    </source>
</evidence>
<comment type="caution">
    <text evidence="11">The sequence shown here is derived from an EMBL/GenBank/DDBJ whole genome shotgun (WGS) entry which is preliminary data.</text>
</comment>
<evidence type="ECO:0000313" key="11">
    <source>
        <dbReference type="EMBL" id="EFF41274.1"/>
    </source>
</evidence>
<evidence type="ECO:0000313" key="12">
    <source>
        <dbReference type="Proteomes" id="UP000004757"/>
    </source>
</evidence>
<reference evidence="11 12" key="1">
    <citation type="submission" date="2010-03" db="EMBL/GenBank/DDBJ databases">
        <authorList>
            <person name="Glass J.I."/>
            <person name="Benders G.A."/>
            <person name="Durkin A.S."/>
            <person name="Farmerie W.G."/>
            <person name="Hlavinka K."/>
            <person name="Hostetler J."/>
            <person name="Jackson J."/>
            <person name="May M.A."/>
            <person name="Miller R.H."/>
            <person name="Paralanov V."/>
            <person name="Radune D."/>
            <person name="Szczypinski B."/>
            <person name="Brown D.R."/>
        </authorList>
    </citation>
    <scope>NUCLEOTIDE SEQUENCE [LARGE SCALE GENOMIC DNA]</scope>
    <source>
        <strain evidence="11 12">A21JP2</strain>
    </source>
</reference>
<evidence type="ECO:0000256" key="5">
    <source>
        <dbReference type="ARBA" id="ARBA00022694"/>
    </source>
</evidence>
<evidence type="ECO:0000256" key="2">
    <source>
        <dbReference type="ARBA" id="ARBA00007599"/>
    </source>
</evidence>
<dbReference type="GO" id="GO:0005737">
    <property type="term" value="C:cytoplasm"/>
    <property type="evidence" value="ECO:0007669"/>
    <property type="project" value="UniProtKB-SubCell"/>
</dbReference>
<evidence type="ECO:0000256" key="8">
    <source>
        <dbReference type="ARBA" id="ARBA00022840"/>
    </source>
</evidence>
<dbReference type="AlphaFoldDB" id="D4XWE2"/>
<dbReference type="EMBL" id="ADNC01000027">
    <property type="protein sequence ID" value="EFF41274.1"/>
    <property type="molecule type" value="Genomic_DNA"/>
</dbReference>
<protein>
    <recommendedName>
        <fullName evidence="3">tRNA threonylcarbamoyladenosine biosynthesis protein TsaE</fullName>
    </recommendedName>
    <alternativeName>
        <fullName evidence="10">t(6)A37 threonylcarbamoyladenosine biosynthesis protein TsaE</fullName>
    </alternativeName>
</protein>
<dbReference type="Proteomes" id="UP000004757">
    <property type="component" value="Unassembled WGS sequence"/>
</dbReference>
<evidence type="ECO:0000256" key="9">
    <source>
        <dbReference type="ARBA" id="ARBA00022842"/>
    </source>
</evidence>
<keyword evidence="5" id="KW-0819">tRNA processing</keyword>
<keyword evidence="6" id="KW-0479">Metal-binding</keyword>
<dbReference type="Gene3D" id="3.40.50.300">
    <property type="entry name" value="P-loop containing nucleotide triphosphate hydrolases"/>
    <property type="match status" value="1"/>
</dbReference>
<evidence type="ECO:0000256" key="6">
    <source>
        <dbReference type="ARBA" id="ARBA00022723"/>
    </source>
</evidence>
<organism evidence="11 12">
    <name type="scientific">Mycoplasmopsis alligatoris A21JP2</name>
    <dbReference type="NCBI Taxonomy" id="747682"/>
    <lineage>
        <taxon>Bacteria</taxon>
        <taxon>Bacillati</taxon>
        <taxon>Mycoplasmatota</taxon>
        <taxon>Mycoplasmoidales</taxon>
        <taxon>Metamycoplasmataceae</taxon>
        <taxon>Mycoplasmopsis</taxon>
    </lineage>
</organism>
<dbReference type="Pfam" id="PF02367">
    <property type="entry name" value="TsaE"/>
    <property type="match status" value="1"/>
</dbReference>
<dbReference type="InterPro" id="IPR003442">
    <property type="entry name" value="T6A_TsaE"/>
</dbReference>
<dbReference type="GO" id="GO:0005524">
    <property type="term" value="F:ATP binding"/>
    <property type="evidence" value="ECO:0007669"/>
    <property type="project" value="UniProtKB-KW"/>
</dbReference>
<keyword evidence="8" id="KW-0067">ATP-binding</keyword>
<proteinExistence type="inferred from homology"/>
<keyword evidence="12" id="KW-1185">Reference proteome</keyword>
<keyword evidence="7" id="KW-0547">Nucleotide-binding</keyword>